<dbReference type="EMBL" id="CASHTH010000611">
    <property type="protein sequence ID" value="CAI8005471.1"/>
    <property type="molecule type" value="Genomic_DNA"/>
</dbReference>
<dbReference type="Proteomes" id="UP001174909">
    <property type="component" value="Unassembled WGS sequence"/>
</dbReference>
<dbReference type="GO" id="GO:0016887">
    <property type="term" value="F:ATP hydrolysis activity"/>
    <property type="evidence" value="ECO:0007669"/>
    <property type="project" value="InterPro"/>
</dbReference>
<organism evidence="13 14">
    <name type="scientific">Geodia barretti</name>
    <name type="common">Barrett's horny sponge</name>
    <dbReference type="NCBI Taxonomy" id="519541"/>
    <lineage>
        <taxon>Eukaryota</taxon>
        <taxon>Metazoa</taxon>
        <taxon>Porifera</taxon>
        <taxon>Demospongiae</taxon>
        <taxon>Heteroscleromorpha</taxon>
        <taxon>Tetractinellida</taxon>
        <taxon>Astrophorina</taxon>
        <taxon>Geodiidae</taxon>
        <taxon>Geodia</taxon>
    </lineage>
</organism>
<dbReference type="SUPFAM" id="SSF90123">
    <property type="entry name" value="ABC transporter transmembrane region"/>
    <property type="match status" value="1"/>
</dbReference>
<feature type="domain" description="ABC transporter" evidence="11">
    <location>
        <begin position="112"/>
        <end position="345"/>
    </location>
</feature>
<sequence length="374" mass="40895">MQIFFSLTPVVVYVLAGYLLFGGIGQAAITAGTLVAFTTLQTRLYFPISTLLRTSVELQSSLALFERIFGYLDIRPDILDAPDAVDLPAEMVTGAVALRGVRMNYHPATLLADAYDLEDDGQEFWALDGVDLDVKPGQLAALVGPSGAGKTTISYLIPRLYDSTSGTVSIDGVDVRRIRLESLARIVGYVSQESYLFHASIRENLLYGNPDATEQQLHEAARAAYIHDRIVEFPEGYDTVVGERGYRLSGGERQRLSIARVILHDPRLLILDEATSSLDTTSERYVQAALAPLMQGRTTIAIAHRLSTIISADVIFVVDRGRVVERGTHAELLARGGLYAQLYEEQYEGGRVEYVSEDGVTVLTGGNLRLPVPA</sequence>
<comment type="subcellular location">
    <subcellularLocation>
        <location evidence="1">Cell membrane</location>
        <topology evidence="1">Multi-pass membrane protein</topology>
    </subcellularLocation>
</comment>
<keyword evidence="8 10" id="KW-0472">Membrane</keyword>
<keyword evidence="3" id="KW-1003">Cell membrane</keyword>
<dbReference type="SUPFAM" id="SSF52540">
    <property type="entry name" value="P-loop containing nucleoside triphosphate hydrolases"/>
    <property type="match status" value="1"/>
</dbReference>
<dbReference type="PROSITE" id="PS00211">
    <property type="entry name" value="ABC_TRANSPORTER_1"/>
    <property type="match status" value="1"/>
</dbReference>
<dbReference type="FunFam" id="3.40.50.300:FF:000221">
    <property type="entry name" value="Multidrug ABC transporter ATP-binding protein"/>
    <property type="match status" value="1"/>
</dbReference>
<proteinExistence type="inferred from homology"/>
<accession>A0AA35W662</accession>
<evidence type="ECO:0000256" key="10">
    <source>
        <dbReference type="SAM" id="Phobius"/>
    </source>
</evidence>
<dbReference type="InterPro" id="IPR039421">
    <property type="entry name" value="Type_1_exporter"/>
</dbReference>
<dbReference type="GO" id="GO:0005524">
    <property type="term" value="F:ATP binding"/>
    <property type="evidence" value="ECO:0007669"/>
    <property type="project" value="UniProtKB-KW"/>
</dbReference>
<evidence type="ECO:0000256" key="8">
    <source>
        <dbReference type="ARBA" id="ARBA00023136"/>
    </source>
</evidence>
<evidence type="ECO:0000256" key="6">
    <source>
        <dbReference type="ARBA" id="ARBA00022840"/>
    </source>
</evidence>
<comment type="similarity">
    <text evidence="9">Belongs to the ABC transporter superfamily. ABCB family. Heavy Metal importer (TC 3.A.1.210) subfamily.</text>
</comment>
<keyword evidence="14" id="KW-1185">Reference proteome</keyword>
<evidence type="ECO:0000256" key="3">
    <source>
        <dbReference type="ARBA" id="ARBA00022475"/>
    </source>
</evidence>
<evidence type="ECO:0000313" key="14">
    <source>
        <dbReference type="Proteomes" id="UP001174909"/>
    </source>
</evidence>
<dbReference type="GO" id="GO:0005886">
    <property type="term" value="C:plasma membrane"/>
    <property type="evidence" value="ECO:0007669"/>
    <property type="project" value="UniProtKB-SubCell"/>
</dbReference>
<dbReference type="Gene3D" id="1.20.1560.10">
    <property type="entry name" value="ABC transporter type 1, transmembrane domain"/>
    <property type="match status" value="1"/>
</dbReference>
<keyword evidence="4 10" id="KW-0812">Transmembrane</keyword>
<evidence type="ECO:0000259" key="12">
    <source>
        <dbReference type="PROSITE" id="PS50929"/>
    </source>
</evidence>
<dbReference type="InterPro" id="IPR027417">
    <property type="entry name" value="P-loop_NTPase"/>
</dbReference>
<evidence type="ECO:0000256" key="5">
    <source>
        <dbReference type="ARBA" id="ARBA00022741"/>
    </source>
</evidence>
<evidence type="ECO:0000256" key="2">
    <source>
        <dbReference type="ARBA" id="ARBA00022448"/>
    </source>
</evidence>
<feature type="transmembrane region" description="Helical" evidence="10">
    <location>
        <begin position="12"/>
        <end position="37"/>
    </location>
</feature>
<dbReference type="AlphaFoldDB" id="A0AA35W662"/>
<dbReference type="GO" id="GO:0140359">
    <property type="term" value="F:ABC-type transporter activity"/>
    <property type="evidence" value="ECO:0007669"/>
    <property type="project" value="InterPro"/>
</dbReference>
<reference evidence="13" key="1">
    <citation type="submission" date="2023-03" db="EMBL/GenBank/DDBJ databases">
        <authorList>
            <person name="Steffen K."/>
            <person name="Cardenas P."/>
        </authorList>
    </citation>
    <scope>NUCLEOTIDE SEQUENCE</scope>
</reference>
<evidence type="ECO:0000256" key="7">
    <source>
        <dbReference type="ARBA" id="ARBA00022989"/>
    </source>
</evidence>
<evidence type="ECO:0000313" key="13">
    <source>
        <dbReference type="EMBL" id="CAI8005471.1"/>
    </source>
</evidence>
<dbReference type="InterPro" id="IPR003593">
    <property type="entry name" value="AAA+_ATPase"/>
</dbReference>
<keyword evidence="5" id="KW-0547">Nucleotide-binding</keyword>
<protein>
    <submittedName>
        <fullName evidence="13">ATP-dependent lipid A-core flippase</fullName>
    </submittedName>
</protein>
<evidence type="ECO:0000256" key="9">
    <source>
        <dbReference type="ARBA" id="ARBA00024363"/>
    </source>
</evidence>
<dbReference type="SMART" id="SM00382">
    <property type="entry name" value="AAA"/>
    <property type="match status" value="1"/>
</dbReference>
<dbReference type="InterPro" id="IPR011527">
    <property type="entry name" value="ABC1_TM_dom"/>
</dbReference>
<dbReference type="PANTHER" id="PTHR24221">
    <property type="entry name" value="ATP-BINDING CASSETTE SUB-FAMILY B"/>
    <property type="match status" value="1"/>
</dbReference>
<dbReference type="PROSITE" id="PS50893">
    <property type="entry name" value="ABC_TRANSPORTER_2"/>
    <property type="match status" value="1"/>
</dbReference>
<dbReference type="InterPro" id="IPR003439">
    <property type="entry name" value="ABC_transporter-like_ATP-bd"/>
</dbReference>
<keyword evidence="7 10" id="KW-1133">Transmembrane helix</keyword>
<keyword evidence="2" id="KW-0813">Transport</keyword>
<keyword evidence="6" id="KW-0067">ATP-binding</keyword>
<name>A0AA35W662_GEOBA</name>
<dbReference type="Gene3D" id="3.40.50.300">
    <property type="entry name" value="P-loop containing nucleotide triphosphate hydrolases"/>
    <property type="match status" value="1"/>
</dbReference>
<evidence type="ECO:0000256" key="1">
    <source>
        <dbReference type="ARBA" id="ARBA00004651"/>
    </source>
</evidence>
<dbReference type="GO" id="GO:0034040">
    <property type="term" value="F:ATPase-coupled lipid transmembrane transporter activity"/>
    <property type="evidence" value="ECO:0007669"/>
    <property type="project" value="TreeGrafter"/>
</dbReference>
<dbReference type="Pfam" id="PF00005">
    <property type="entry name" value="ABC_tran"/>
    <property type="match status" value="1"/>
</dbReference>
<evidence type="ECO:0000259" key="11">
    <source>
        <dbReference type="PROSITE" id="PS50893"/>
    </source>
</evidence>
<feature type="domain" description="ABC transmembrane type-1" evidence="12">
    <location>
        <begin position="1"/>
        <end position="60"/>
    </location>
</feature>
<dbReference type="InterPro" id="IPR036640">
    <property type="entry name" value="ABC1_TM_sf"/>
</dbReference>
<dbReference type="PANTHER" id="PTHR24221:SF654">
    <property type="entry name" value="ATP-BINDING CASSETTE SUB-FAMILY B MEMBER 6"/>
    <property type="match status" value="1"/>
</dbReference>
<gene>
    <name evidence="13" type="ORF">GBAR_LOCUS4260</name>
</gene>
<comment type="caution">
    <text evidence="13">The sequence shown here is derived from an EMBL/GenBank/DDBJ whole genome shotgun (WGS) entry which is preliminary data.</text>
</comment>
<evidence type="ECO:0000256" key="4">
    <source>
        <dbReference type="ARBA" id="ARBA00022692"/>
    </source>
</evidence>
<dbReference type="PROSITE" id="PS50929">
    <property type="entry name" value="ABC_TM1F"/>
    <property type="match status" value="1"/>
</dbReference>
<dbReference type="InterPro" id="IPR017871">
    <property type="entry name" value="ABC_transporter-like_CS"/>
</dbReference>